<feature type="transmembrane region" description="Helical" evidence="1">
    <location>
        <begin position="80"/>
        <end position="101"/>
    </location>
</feature>
<organism evidence="3 4">
    <name type="scientific">Pseudonocardia acidicola</name>
    <dbReference type="NCBI Taxonomy" id="2724939"/>
    <lineage>
        <taxon>Bacteria</taxon>
        <taxon>Bacillati</taxon>
        <taxon>Actinomycetota</taxon>
        <taxon>Actinomycetes</taxon>
        <taxon>Pseudonocardiales</taxon>
        <taxon>Pseudonocardiaceae</taxon>
        <taxon>Pseudonocardia</taxon>
    </lineage>
</organism>
<dbReference type="EMBL" id="JAAXLA010000012">
    <property type="protein sequence ID" value="NMH97416.1"/>
    <property type="molecule type" value="Genomic_DNA"/>
</dbReference>
<keyword evidence="1" id="KW-1133">Transmembrane helix</keyword>
<feature type="chain" id="PRO_5046050303" description="MYXO-CTERM domain-containing protein" evidence="2">
    <location>
        <begin position="27"/>
        <end position="111"/>
    </location>
</feature>
<comment type="caution">
    <text evidence="3">The sequence shown here is derived from an EMBL/GenBank/DDBJ whole genome shotgun (WGS) entry which is preliminary data.</text>
</comment>
<keyword evidence="4" id="KW-1185">Reference proteome</keyword>
<evidence type="ECO:0008006" key="5">
    <source>
        <dbReference type="Google" id="ProtNLM"/>
    </source>
</evidence>
<keyword evidence="1" id="KW-0472">Membrane</keyword>
<dbReference type="Proteomes" id="UP000820669">
    <property type="component" value="Unassembled WGS sequence"/>
</dbReference>
<proteinExistence type="predicted"/>
<feature type="signal peptide" evidence="2">
    <location>
        <begin position="1"/>
        <end position="26"/>
    </location>
</feature>
<evidence type="ECO:0000256" key="2">
    <source>
        <dbReference type="SAM" id="SignalP"/>
    </source>
</evidence>
<evidence type="ECO:0000313" key="4">
    <source>
        <dbReference type="Proteomes" id="UP000820669"/>
    </source>
</evidence>
<accession>A0ABX1S7A1</accession>
<dbReference type="RefSeq" id="WP_169380865.1">
    <property type="nucleotide sequence ID" value="NZ_JAAXLA010000012.1"/>
</dbReference>
<keyword evidence="2" id="KW-0732">Signal</keyword>
<keyword evidence="1" id="KW-0812">Transmembrane</keyword>
<protein>
    <recommendedName>
        <fullName evidence="5">MYXO-CTERM domain-containing protein</fullName>
    </recommendedName>
</protein>
<name>A0ABX1S7A1_9PSEU</name>
<gene>
    <name evidence="3" type="ORF">HF526_08850</name>
</gene>
<evidence type="ECO:0000256" key="1">
    <source>
        <dbReference type="SAM" id="Phobius"/>
    </source>
</evidence>
<evidence type="ECO:0000313" key="3">
    <source>
        <dbReference type="EMBL" id="NMH97416.1"/>
    </source>
</evidence>
<sequence>MTLRRITVSLLLAGLALFATVTPASAHTGLQSVPLRAGPIQVTGRHGAGWAAGPAPGRPAAGPVQVAPQAEATGGGIPRWVWIVVILPIVGLLLIGAIVTVRRRSSGGGDR</sequence>
<reference evidence="3 4" key="1">
    <citation type="submission" date="2020-04" db="EMBL/GenBank/DDBJ databases">
        <authorList>
            <person name="Klaysubun C."/>
            <person name="Duangmal K."/>
            <person name="Lipun K."/>
        </authorList>
    </citation>
    <scope>NUCLEOTIDE SEQUENCE [LARGE SCALE GENOMIC DNA]</scope>
    <source>
        <strain evidence="3 4">K10HN5</strain>
    </source>
</reference>